<protein>
    <submittedName>
        <fullName evidence="3">Flp pilus assembly protein TadG</fullName>
    </submittedName>
</protein>
<keyword evidence="4" id="KW-1185">Reference proteome</keyword>
<dbReference type="RefSeq" id="WP_167169765.1">
    <property type="nucleotide sequence ID" value="NZ_BAAAOO010000006.1"/>
</dbReference>
<keyword evidence="1" id="KW-0812">Transmembrane</keyword>
<dbReference type="InterPro" id="IPR012495">
    <property type="entry name" value="TadE-like_dom"/>
</dbReference>
<evidence type="ECO:0000313" key="3">
    <source>
        <dbReference type="EMBL" id="NIH58082.1"/>
    </source>
</evidence>
<evidence type="ECO:0000256" key="1">
    <source>
        <dbReference type="SAM" id="Phobius"/>
    </source>
</evidence>
<gene>
    <name evidence="3" type="ORF">FB473_002774</name>
</gene>
<keyword evidence="1" id="KW-0472">Membrane</keyword>
<proteinExistence type="predicted"/>
<feature type="transmembrane region" description="Helical" evidence="1">
    <location>
        <begin position="15"/>
        <end position="36"/>
    </location>
</feature>
<organism evidence="3 4">
    <name type="scientific">Brooklawnia cerclae</name>
    <dbReference type="NCBI Taxonomy" id="349934"/>
    <lineage>
        <taxon>Bacteria</taxon>
        <taxon>Bacillati</taxon>
        <taxon>Actinomycetota</taxon>
        <taxon>Actinomycetes</taxon>
        <taxon>Propionibacteriales</taxon>
        <taxon>Propionibacteriaceae</taxon>
        <taxon>Brooklawnia</taxon>
    </lineage>
</organism>
<comment type="caution">
    <text evidence="3">The sequence shown here is derived from an EMBL/GenBank/DDBJ whole genome shotgun (WGS) entry which is preliminary data.</text>
</comment>
<feature type="domain" description="TadE-like" evidence="2">
    <location>
        <begin position="15"/>
        <end position="57"/>
    </location>
</feature>
<evidence type="ECO:0000259" key="2">
    <source>
        <dbReference type="Pfam" id="PF07811"/>
    </source>
</evidence>
<dbReference type="Pfam" id="PF07811">
    <property type="entry name" value="TadE"/>
    <property type="match status" value="1"/>
</dbReference>
<name>A0ABX0SI50_9ACTN</name>
<reference evidence="3 4" key="1">
    <citation type="submission" date="2020-02" db="EMBL/GenBank/DDBJ databases">
        <title>Sequencing the genomes of 1000 actinobacteria strains.</title>
        <authorList>
            <person name="Klenk H.-P."/>
        </authorList>
    </citation>
    <scope>NUCLEOTIDE SEQUENCE [LARGE SCALE GENOMIC DNA]</scope>
    <source>
        <strain evidence="3 4">DSM 19609</strain>
    </source>
</reference>
<evidence type="ECO:0000313" key="4">
    <source>
        <dbReference type="Proteomes" id="UP000749311"/>
    </source>
</evidence>
<sequence length="149" mass="14610">MTMLDAVTRGTASRGAAAVELAVLVPVVGLLLAGLAGGARIGWARAQVEEAAAAGARAASIPASAGSAQAAGRAAVESDLRTVGVHCRSIGVAVDTSAYGTEPGTRGEVVVTVSCDLDLSDAVLAGLPGSVGIAATASEPVDMFRVREP</sequence>
<dbReference type="Proteomes" id="UP000749311">
    <property type="component" value="Unassembled WGS sequence"/>
</dbReference>
<dbReference type="EMBL" id="JAAMOZ010000002">
    <property type="protein sequence ID" value="NIH58082.1"/>
    <property type="molecule type" value="Genomic_DNA"/>
</dbReference>
<accession>A0ABX0SI50</accession>
<keyword evidence="1" id="KW-1133">Transmembrane helix</keyword>